<keyword evidence="2" id="KW-0812">Transmembrane</keyword>
<feature type="region of interest" description="Disordered" evidence="1">
    <location>
        <begin position="946"/>
        <end position="974"/>
    </location>
</feature>
<evidence type="ECO:0000313" key="5">
    <source>
        <dbReference type="Proteomes" id="UP000321570"/>
    </source>
</evidence>
<evidence type="ECO:0000313" key="4">
    <source>
        <dbReference type="EMBL" id="VUZ48694.1"/>
    </source>
</evidence>
<dbReference type="AlphaFoldDB" id="A0A564YQ65"/>
<evidence type="ECO:0000256" key="3">
    <source>
        <dbReference type="SAM" id="SignalP"/>
    </source>
</evidence>
<feature type="compositionally biased region" description="Low complexity" evidence="1">
    <location>
        <begin position="803"/>
        <end position="820"/>
    </location>
</feature>
<evidence type="ECO:0000256" key="1">
    <source>
        <dbReference type="SAM" id="MobiDB-lite"/>
    </source>
</evidence>
<dbReference type="Proteomes" id="UP000321570">
    <property type="component" value="Unassembled WGS sequence"/>
</dbReference>
<feature type="compositionally biased region" description="Polar residues" evidence="1">
    <location>
        <begin position="855"/>
        <end position="868"/>
    </location>
</feature>
<feature type="region of interest" description="Disordered" evidence="1">
    <location>
        <begin position="855"/>
        <end position="875"/>
    </location>
</feature>
<feature type="signal peptide" evidence="3">
    <location>
        <begin position="1"/>
        <end position="27"/>
    </location>
</feature>
<sequence length="1172" mass="123482">MRPLFECHSLTLLSLLLVSFTVLRCYGLPTSLPLDPTSSTSEQQISSRENSGLFATFQTTPMVTLNDAEIPMKVVPLEEMESRYFSYLTEGPPTTLKVEATTLTPQTDITLIKVETTDSKISKPLEEIKSTSASPTIMTGISTISSTETTEPQESDMKLEYSEGPTVSTNSIPDNGLKSVNITTAPPPLVTKTLMISVSETPESQDLITTTVTTPIITNLPVKDAELLTTVRSHPQIMATLISTPPISEISGTVQTSELKETTSLIATSSSTQESVVIISEDGPITTANPSKETPSVTTPISTSVPVEITTLLSISAPVKQMASSVITSDPPTTVTLSTTPAAVISTQIMMENVTVIKATGSASAAQEQITTAKVKEMALQEVTTIPIAAVTEKIQEETPISSRIPEVSKIGPVVDTTTTLFTTAVGAQVVTAAQPLTSAKPLEQTTQDVQSASIGTAGSKIFDKTSSTAGVMSIQTTESVSITIAPLEANDKISPAIRSSTAFPTEGSVQIATEIENNKRAATVSDVITASKPKEIAASIITTLALPTVQTTQSAAASGNFWKTSAVSAASIQGNVATTVITEPPKAEITITEMVKPAEILTITGSPAESTADKTYTITGNTGTSTKMAIVIEAKTGPESETSKLTTIASEKTNLVIPEVMITSTSAVGENTTEIPPSTLGSGTQIPTVLEDSTTTTHLIPGIHSTASVIAVTETTLMSNLPQSTTLSSPLPDEVETEVLPTAPSSVISETVSTGQPIAITPVPGDSVPEMNTSSESPSVSDLTQSQALSSTSPTTITAAVTRESSLSTSETEVTKSTTNISLEDVDPTVSIGRTETEAQSTLSAEITKTIQSISSTPQPNKGEQLQPQPPAVPTSIENVKITSQTGQIPSSPPHEKPEITMGEITTVVPEVTTTPKRPKNEEIQTVPSNEIATKEFIQTTQALQPAVTEKPLDPLKPAADPSPQRPKDPDSEGMTLATAISMGLILIFLLILLCILAVSLIAGWIHCRRRDSRQPKVSLIRVERGLATEFADSWSKGMSAQAWMTTQSGATAMNPIPSTSSPQPTIQPLAPPQSQKFHCGCKRRGLFRRANRLCMVHGNPSARHPTSTVRAVKIISLSDNSDGEGADTVLLTELGRRRASGASNAPGGEEEEDSRDIGKGRGEWLFIDEA</sequence>
<keyword evidence="2" id="KW-0472">Membrane</keyword>
<feature type="region of interest" description="Disordered" evidence="1">
    <location>
        <begin position="1139"/>
        <end position="1163"/>
    </location>
</feature>
<feature type="chain" id="PRO_5022195606" evidence="3">
    <location>
        <begin position="28"/>
        <end position="1172"/>
    </location>
</feature>
<proteinExistence type="predicted"/>
<feature type="compositionally biased region" description="Polar residues" evidence="1">
    <location>
        <begin position="771"/>
        <end position="800"/>
    </location>
</feature>
<dbReference type="EMBL" id="CABIJS010000310">
    <property type="protein sequence ID" value="VUZ48694.1"/>
    <property type="molecule type" value="Genomic_DNA"/>
</dbReference>
<organism evidence="4 5">
    <name type="scientific">Hymenolepis diminuta</name>
    <name type="common">Rat tapeworm</name>
    <dbReference type="NCBI Taxonomy" id="6216"/>
    <lineage>
        <taxon>Eukaryota</taxon>
        <taxon>Metazoa</taxon>
        <taxon>Spiralia</taxon>
        <taxon>Lophotrochozoa</taxon>
        <taxon>Platyhelminthes</taxon>
        <taxon>Cestoda</taxon>
        <taxon>Eucestoda</taxon>
        <taxon>Cyclophyllidea</taxon>
        <taxon>Hymenolepididae</taxon>
        <taxon>Hymenolepis</taxon>
    </lineage>
</organism>
<keyword evidence="2" id="KW-1133">Transmembrane helix</keyword>
<keyword evidence="3" id="KW-0732">Signal</keyword>
<feature type="transmembrane region" description="Helical" evidence="2">
    <location>
        <begin position="981"/>
        <end position="1007"/>
    </location>
</feature>
<gene>
    <name evidence="4" type="ORF">WMSIL1_LOCUS7995</name>
</gene>
<keyword evidence="5" id="KW-1185">Reference proteome</keyword>
<reference evidence="4 5" key="1">
    <citation type="submission" date="2019-07" db="EMBL/GenBank/DDBJ databases">
        <authorList>
            <person name="Jastrzebski P J."/>
            <person name="Paukszto L."/>
            <person name="Jastrzebski P J."/>
        </authorList>
    </citation>
    <scope>NUCLEOTIDE SEQUENCE [LARGE SCALE GENOMIC DNA]</scope>
    <source>
        <strain evidence="4 5">WMS-il1</strain>
    </source>
</reference>
<name>A0A564YQ65_HYMDI</name>
<feature type="region of interest" description="Disordered" evidence="1">
    <location>
        <begin position="749"/>
        <end position="822"/>
    </location>
</feature>
<protein>
    <submittedName>
        <fullName evidence="4">Uncharacterized protein</fullName>
    </submittedName>
</protein>
<evidence type="ECO:0000256" key="2">
    <source>
        <dbReference type="SAM" id="Phobius"/>
    </source>
</evidence>
<accession>A0A564YQ65</accession>